<name>A0AAV6FY12_9TELE</name>
<feature type="compositionally biased region" description="Basic and acidic residues" evidence="1">
    <location>
        <begin position="60"/>
        <end position="70"/>
    </location>
</feature>
<reference evidence="2 3" key="1">
    <citation type="submission" date="2020-10" db="EMBL/GenBank/DDBJ databases">
        <title>Chromosome-scale genome assembly of the Allis shad, Alosa alosa.</title>
        <authorList>
            <person name="Margot Z."/>
            <person name="Christophe K."/>
            <person name="Cabau C."/>
            <person name="Louis A."/>
            <person name="Berthelot C."/>
            <person name="Parey E."/>
            <person name="Roest Crollius H."/>
            <person name="Montfort J."/>
            <person name="Robinson-Rechavi M."/>
            <person name="Bucao C."/>
            <person name="Bouchez O."/>
            <person name="Gislard M."/>
            <person name="Lluch J."/>
            <person name="Milhes M."/>
            <person name="Lampietro C."/>
            <person name="Lopez Roques C."/>
            <person name="Donnadieu C."/>
            <person name="Braasch I."/>
            <person name="Desvignes T."/>
            <person name="Postlethwait J."/>
            <person name="Bobe J."/>
            <person name="Guiguen Y."/>
        </authorList>
    </citation>
    <scope>NUCLEOTIDE SEQUENCE [LARGE SCALE GENOMIC DNA]</scope>
    <source>
        <strain evidence="2">M-15738</strain>
        <tissue evidence="2">Blood</tissue>
    </source>
</reference>
<sequence length="84" mass="9592">MYGREPRLFCEIVDGDPVGEVSAVAEEDIEAFVRERTEADADVFNKVLVNIEKAQERQKAAYREKKDKGQALHHHSWYGGAEEK</sequence>
<feature type="region of interest" description="Disordered" evidence="1">
    <location>
        <begin position="60"/>
        <end position="84"/>
    </location>
</feature>
<evidence type="ECO:0000256" key="1">
    <source>
        <dbReference type="SAM" id="MobiDB-lite"/>
    </source>
</evidence>
<dbReference type="AlphaFoldDB" id="A0AAV6FY12"/>
<proteinExistence type="predicted"/>
<organism evidence="2 3">
    <name type="scientific">Alosa alosa</name>
    <name type="common">allis shad</name>
    <dbReference type="NCBI Taxonomy" id="278164"/>
    <lineage>
        <taxon>Eukaryota</taxon>
        <taxon>Metazoa</taxon>
        <taxon>Chordata</taxon>
        <taxon>Craniata</taxon>
        <taxon>Vertebrata</taxon>
        <taxon>Euteleostomi</taxon>
        <taxon>Actinopterygii</taxon>
        <taxon>Neopterygii</taxon>
        <taxon>Teleostei</taxon>
        <taxon>Clupei</taxon>
        <taxon>Clupeiformes</taxon>
        <taxon>Clupeoidei</taxon>
        <taxon>Clupeidae</taxon>
        <taxon>Alosa</taxon>
    </lineage>
</organism>
<dbReference type="Proteomes" id="UP000823561">
    <property type="component" value="Chromosome 17"/>
</dbReference>
<evidence type="ECO:0000313" key="2">
    <source>
        <dbReference type="EMBL" id="KAG5267683.1"/>
    </source>
</evidence>
<evidence type="ECO:0000313" key="3">
    <source>
        <dbReference type="Proteomes" id="UP000823561"/>
    </source>
</evidence>
<gene>
    <name evidence="2" type="ORF">AALO_G00224470</name>
</gene>
<accession>A0AAV6FY12</accession>
<comment type="caution">
    <text evidence="2">The sequence shown here is derived from an EMBL/GenBank/DDBJ whole genome shotgun (WGS) entry which is preliminary data.</text>
</comment>
<keyword evidence="3" id="KW-1185">Reference proteome</keyword>
<protein>
    <submittedName>
        <fullName evidence="2">Uncharacterized protein</fullName>
    </submittedName>
</protein>
<dbReference type="EMBL" id="JADWDJ010000017">
    <property type="protein sequence ID" value="KAG5267683.1"/>
    <property type="molecule type" value="Genomic_DNA"/>
</dbReference>